<feature type="transmembrane region" description="Helical" evidence="7">
    <location>
        <begin position="158"/>
        <end position="174"/>
    </location>
</feature>
<evidence type="ECO:0000256" key="6">
    <source>
        <dbReference type="ARBA" id="ARBA00023136"/>
    </source>
</evidence>
<dbReference type="InterPro" id="IPR051788">
    <property type="entry name" value="MFS_Transporter"/>
</dbReference>
<accession>A0A975P8F8</accession>
<dbReference type="Gene3D" id="1.20.1250.20">
    <property type="entry name" value="MFS general substrate transporter like domains"/>
    <property type="match status" value="1"/>
</dbReference>
<evidence type="ECO:0000256" key="2">
    <source>
        <dbReference type="ARBA" id="ARBA00008335"/>
    </source>
</evidence>
<name>A0A975P8F8_9RHOB</name>
<keyword evidence="4 7" id="KW-0812">Transmembrane</keyword>
<feature type="transmembrane region" description="Helical" evidence="7">
    <location>
        <begin position="310"/>
        <end position="329"/>
    </location>
</feature>
<feature type="transmembrane region" description="Helical" evidence="7">
    <location>
        <begin position="77"/>
        <end position="95"/>
    </location>
</feature>
<dbReference type="InterPro" id="IPR036259">
    <property type="entry name" value="MFS_trans_sf"/>
</dbReference>
<sequence length="374" mass="37751">MRGMIGAHLGLLFAGMATFILMGAGQSLYGPAVPVFARDYGLSLAEASGVISAHWVGCFIGVGAMFAAGHLATPRRLLLVMALGAALMAVGWGWAVTLAGALVFGMGYGCATVLFNPRFLAAFGARGPAMLSLLNATFGIGAIIAPLVFVALHSQPGLSFALVAGLAALVLIGASDDGKVAPEAGALGGVRPDWAILAFGAVGVGMEACLIGLGPAALLRLGETEAAAAGLLSAFFVAFLAARVMLTFCAHLIAPFSLYMLALAGMALCLLGGAVVAPALFYVPAGAFASMVFPGYFVEAARRMGRDARVAPVVIGAGLIGGISAPLLLAQALDRAGDRAFFWLLGGIAAVVLLLAALHGRMRAMAVSRPPAKA</sequence>
<comment type="subcellular location">
    <subcellularLocation>
        <location evidence="1">Endomembrane system</location>
        <topology evidence="1">Multi-pass membrane protein</topology>
    </subcellularLocation>
</comment>
<dbReference type="GO" id="GO:0012505">
    <property type="term" value="C:endomembrane system"/>
    <property type="evidence" value="ECO:0007669"/>
    <property type="project" value="UniProtKB-SubCell"/>
</dbReference>
<feature type="transmembrane region" description="Helical" evidence="7">
    <location>
        <begin position="133"/>
        <end position="152"/>
    </location>
</feature>
<gene>
    <name evidence="8" type="ORF">KM031_07965</name>
</gene>
<evidence type="ECO:0000313" key="9">
    <source>
        <dbReference type="Proteomes" id="UP000679352"/>
    </source>
</evidence>
<dbReference type="PANTHER" id="PTHR23514:SF3">
    <property type="entry name" value="BYPASS OF STOP CODON PROTEIN 6"/>
    <property type="match status" value="1"/>
</dbReference>
<dbReference type="PANTHER" id="PTHR23514">
    <property type="entry name" value="BYPASS OF STOP CODON PROTEIN 6"/>
    <property type="match status" value="1"/>
</dbReference>
<dbReference type="EMBL" id="CP076361">
    <property type="protein sequence ID" value="QWK91780.1"/>
    <property type="molecule type" value="Genomic_DNA"/>
</dbReference>
<proteinExistence type="inferred from homology"/>
<keyword evidence="3" id="KW-0813">Transport</keyword>
<evidence type="ECO:0000256" key="7">
    <source>
        <dbReference type="SAM" id="Phobius"/>
    </source>
</evidence>
<organism evidence="8 9">
    <name type="scientific">Gemmobacter fulvus</name>
    <dbReference type="NCBI Taxonomy" id="2840474"/>
    <lineage>
        <taxon>Bacteria</taxon>
        <taxon>Pseudomonadati</taxon>
        <taxon>Pseudomonadota</taxon>
        <taxon>Alphaproteobacteria</taxon>
        <taxon>Rhodobacterales</taxon>
        <taxon>Paracoccaceae</taxon>
        <taxon>Gemmobacter</taxon>
    </lineage>
</organism>
<keyword evidence="9" id="KW-1185">Reference proteome</keyword>
<evidence type="ECO:0000256" key="4">
    <source>
        <dbReference type="ARBA" id="ARBA00022692"/>
    </source>
</evidence>
<dbReference type="Proteomes" id="UP000679352">
    <property type="component" value="Chromosome"/>
</dbReference>
<evidence type="ECO:0000256" key="5">
    <source>
        <dbReference type="ARBA" id="ARBA00022989"/>
    </source>
</evidence>
<feature type="transmembrane region" description="Helical" evidence="7">
    <location>
        <begin position="226"/>
        <end position="246"/>
    </location>
</feature>
<protein>
    <recommendedName>
        <fullName evidence="10">MFS transporter</fullName>
    </recommendedName>
</protein>
<dbReference type="AlphaFoldDB" id="A0A975P8F8"/>
<comment type="similarity">
    <text evidence="2">Belongs to the major facilitator superfamily.</text>
</comment>
<feature type="transmembrane region" description="Helical" evidence="7">
    <location>
        <begin position="47"/>
        <end position="68"/>
    </location>
</feature>
<evidence type="ECO:0000256" key="1">
    <source>
        <dbReference type="ARBA" id="ARBA00004127"/>
    </source>
</evidence>
<evidence type="ECO:0000313" key="8">
    <source>
        <dbReference type="EMBL" id="QWK91780.1"/>
    </source>
</evidence>
<dbReference type="GO" id="GO:0016020">
    <property type="term" value="C:membrane"/>
    <property type="evidence" value="ECO:0007669"/>
    <property type="project" value="TreeGrafter"/>
</dbReference>
<feature type="transmembrane region" description="Helical" evidence="7">
    <location>
        <begin position="194"/>
        <end position="214"/>
    </location>
</feature>
<dbReference type="SUPFAM" id="SSF103473">
    <property type="entry name" value="MFS general substrate transporter"/>
    <property type="match status" value="1"/>
</dbReference>
<evidence type="ECO:0000256" key="3">
    <source>
        <dbReference type="ARBA" id="ARBA00022448"/>
    </source>
</evidence>
<feature type="transmembrane region" description="Helical" evidence="7">
    <location>
        <begin position="258"/>
        <end position="275"/>
    </location>
</feature>
<feature type="transmembrane region" description="Helical" evidence="7">
    <location>
        <begin position="281"/>
        <end position="298"/>
    </location>
</feature>
<dbReference type="KEGG" id="gfu:KM031_07965"/>
<reference evidence="8" key="1">
    <citation type="submission" date="2021-06" db="EMBL/GenBank/DDBJ databases">
        <title>Direct submission.</title>
        <authorList>
            <person name="Lee C.-S."/>
            <person name="Jin L."/>
        </authorList>
    </citation>
    <scope>NUCLEOTIDE SEQUENCE</scope>
    <source>
        <strain evidence="8">Con5</strain>
    </source>
</reference>
<feature type="transmembrane region" description="Helical" evidence="7">
    <location>
        <begin position="101"/>
        <end position="121"/>
    </location>
</feature>
<evidence type="ECO:0008006" key="10">
    <source>
        <dbReference type="Google" id="ProtNLM"/>
    </source>
</evidence>
<dbReference type="RefSeq" id="WP_215506389.1">
    <property type="nucleotide sequence ID" value="NZ_CP076361.1"/>
</dbReference>
<feature type="transmembrane region" description="Helical" evidence="7">
    <location>
        <begin position="341"/>
        <end position="360"/>
    </location>
</feature>
<keyword evidence="5 7" id="KW-1133">Transmembrane helix</keyword>
<keyword evidence="6 7" id="KW-0472">Membrane</keyword>